<name>A0AAW4HZN8_BACTU</name>
<dbReference type="SUPFAM" id="SSF56300">
    <property type="entry name" value="Metallo-dependent phosphatases"/>
    <property type="match status" value="1"/>
</dbReference>
<evidence type="ECO:0000259" key="5">
    <source>
        <dbReference type="Pfam" id="PF00149"/>
    </source>
</evidence>
<evidence type="ECO:0000256" key="1">
    <source>
        <dbReference type="ARBA" id="ARBA00022723"/>
    </source>
</evidence>
<dbReference type="GO" id="GO:0046872">
    <property type="term" value="F:metal ion binding"/>
    <property type="evidence" value="ECO:0007669"/>
    <property type="project" value="UniProtKB-KW"/>
</dbReference>
<gene>
    <name evidence="6" type="ORF">FME64_29190</name>
</gene>
<keyword evidence="2" id="KW-0378">Hydrolase</keyword>
<dbReference type="Pfam" id="PF00149">
    <property type="entry name" value="Metallophos"/>
    <property type="match status" value="1"/>
</dbReference>
<accession>A0AAW4HZN8</accession>
<reference evidence="6" key="1">
    <citation type="submission" date="2019-07" db="EMBL/GenBank/DDBJ databases">
        <authorList>
            <person name="Lazarte J.N."/>
            <person name="Poliero A."/>
            <person name="Beron C."/>
        </authorList>
    </citation>
    <scope>NUCLEOTIDE SEQUENCE</scope>
    <source>
        <strain evidence="6">FCC7</strain>
    </source>
</reference>
<dbReference type="Proteomes" id="UP000775627">
    <property type="component" value="Unassembled WGS sequence"/>
</dbReference>
<dbReference type="AlphaFoldDB" id="A0AAW4HZN8"/>
<comment type="caution">
    <text evidence="6">The sequence shown here is derived from an EMBL/GenBank/DDBJ whole genome shotgun (WGS) entry which is preliminary data.</text>
</comment>
<dbReference type="Gene3D" id="3.60.21.10">
    <property type="match status" value="1"/>
</dbReference>
<reference evidence="6" key="2">
    <citation type="journal article" date="2021" name="J. Invertebr. Pathol.">
        <title>Molecular characterization of a Bacillus thuringiensis strain from Argentina, toxic against Lepidoptera and Coleoptera, based on its whole-genome and Cry protein analysis.</title>
        <authorList>
            <person name="Nicolas Lazarte J."/>
            <person name="Pia Valacco M."/>
            <person name="Moreno S."/>
            <person name="Salerno G.L."/>
            <person name="Beron C.M."/>
        </authorList>
    </citation>
    <scope>NUCLEOTIDE SEQUENCE</scope>
    <source>
        <strain evidence="6">FCC7</strain>
    </source>
</reference>
<dbReference type="PANTHER" id="PTHR42988">
    <property type="entry name" value="PHOSPHOHYDROLASE"/>
    <property type="match status" value="1"/>
</dbReference>
<dbReference type="InterPro" id="IPR029052">
    <property type="entry name" value="Metallo-depent_PP-like"/>
</dbReference>
<dbReference type="GO" id="GO:0016787">
    <property type="term" value="F:hydrolase activity"/>
    <property type="evidence" value="ECO:0007669"/>
    <property type="project" value="UniProtKB-KW"/>
</dbReference>
<evidence type="ECO:0000313" key="7">
    <source>
        <dbReference type="Proteomes" id="UP000775627"/>
    </source>
</evidence>
<sequence length="516" mass="60013">MQSQDWGEIAIQDIINFTDIERFYKYITEHLKSLSLVGNNFIYEQYLEFKKKGYIDFSLLKAQGENPNYFKTTEPKTIEEKVDVEEEKVELTILEDDELEKIILQKVYEYESTYNKPIFFYELAFRVINFLNPGIERFDSIYDIDRSKEYRNFTEVEGLLKNTVLKLYRRDLLYYDVRFTSSINLTNRGRTFLSEGIIVIKEEEKIPSLITIKLLHITDLHFGSLEDAGVDNKDKMEDTSGIKQANAQSFLNTVRTEINQETFLIVSGDLTSKHEDAGFVEAKAFLESIGIRNENTYLVPGNHDYSMQENEATAFASFKHYFDDFHNPLHMNKYIINPDLKLFIYGFKSVHIHKVEEELREVIYVHTNELQNLESLHEKLTGKYPDFDTYLKVAVVHHNMTDHPSIEFKKYGEAVNAFNFKHTLMKLGFTAVFSGHKHDPLVERQELFIQDFTGKLLFVSGGSLFGVTIGRPNSFQIVNINTDINTNQVHSIEVDHFEKNPMGAFKKKSSPLVISF</sequence>
<organism evidence="6 7">
    <name type="scientific">Bacillus thuringiensis</name>
    <dbReference type="NCBI Taxonomy" id="1428"/>
    <lineage>
        <taxon>Bacteria</taxon>
        <taxon>Bacillati</taxon>
        <taxon>Bacillota</taxon>
        <taxon>Bacilli</taxon>
        <taxon>Bacillales</taxon>
        <taxon>Bacillaceae</taxon>
        <taxon>Bacillus</taxon>
        <taxon>Bacillus cereus group</taxon>
    </lineage>
</organism>
<dbReference type="InterPro" id="IPR004843">
    <property type="entry name" value="Calcineurin-like_PHP"/>
</dbReference>
<proteinExistence type="inferred from homology"/>
<dbReference type="CDD" id="cd00838">
    <property type="entry name" value="MPP_superfamily"/>
    <property type="match status" value="1"/>
</dbReference>
<comment type="similarity">
    <text evidence="4">Belongs to the cyclic nucleotide phosphodiesterase class-III family.</text>
</comment>
<evidence type="ECO:0000256" key="4">
    <source>
        <dbReference type="ARBA" id="ARBA00025742"/>
    </source>
</evidence>
<dbReference type="PANTHER" id="PTHR42988:SF2">
    <property type="entry name" value="CYCLIC NUCLEOTIDE PHOSPHODIESTERASE CBUA0032-RELATED"/>
    <property type="match status" value="1"/>
</dbReference>
<evidence type="ECO:0000256" key="2">
    <source>
        <dbReference type="ARBA" id="ARBA00022801"/>
    </source>
</evidence>
<keyword evidence="3" id="KW-0408">Iron</keyword>
<evidence type="ECO:0000256" key="3">
    <source>
        <dbReference type="ARBA" id="ARBA00023004"/>
    </source>
</evidence>
<protein>
    <submittedName>
        <fullName evidence="6">Metallophosphoesterase</fullName>
    </submittedName>
</protein>
<evidence type="ECO:0000313" key="6">
    <source>
        <dbReference type="EMBL" id="MBN9901365.1"/>
    </source>
</evidence>
<feature type="domain" description="Calcineurin-like phosphoesterase" evidence="5">
    <location>
        <begin position="213"/>
        <end position="440"/>
    </location>
</feature>
<keyword evidence="1" id="KW-0479">Metal-binding</keyword>
<dbReference type="InterPro" id="IPR050884">
    <property type="entry name" value="CNP_phosphodiesterase-III"/>
</dbReference>
<dbReference type="EMBL" id="VIXF01000006">
    <property type="protein sequence ID" value="MBN9901365.1"/>
    <property type="molecule type" value="Genomic_DNA"/>
</dbReference>